<dbReference type="OrthoDB" id="10356438at2759"/>
<feature type="non-terminal residue" evidence="1">
    <location>
        <position position="1"/>
    </location>
</feature>
<gene>
    <name evidence="1" type="ORF">TorRG33x02_344210</name>
</gene>
<evidence type="ECO:0000313" key="2">
    <source>
        <dbReference type="Proteomes" id="UP000237000"/>
    </source>
</evidence>
<dbReference type="Proteomes" id="UP000237000">
    <property type="component" value="Unassembled WGS sequence"/>
</dbReference>
<organism evidence="1 2">
    <name type="scientific">Trema orientale</name>
    <name type="common">Charcoal tree</name>
    <name type="synonym">Celtis orientalis</name>
    <dbReference type="NCBI Taxonomy" id="63057"/>
    <lineage>
        <taxon>Eukaryota</taxon>
        <taxon>Viridiplantae</taxon>
        <taxon>Streptophyta</taxon>
        <taxon>Embryophyta</taxon>
        <taxon>Tracheophyta</taxon>
        <taxon>Spermatophyta</taxon>
        <taxon>Magnoliopsida</taxon>
        <taxon>eudicotyledons</taxon>
        <taxon>Gunneridae</taxon>
        <taxon>Pentapetalae</taxon>
        <taxon>rosids</taxon>
        <taxon>fabids</taxon>
        <taxon>Rosales</taxon>
        <taxon>Cannabaceae</taxon>
        <taxon>Trema</taxon>
    </lineage>
</organism>
<accession>A0A2P5AQK7</accession>
<keyword evidence="2" id="KW-1185">Reference proteome</keyword>
<reference evidence="2" key="1">
    <citation type="submission" date="2016-06" db="EMBL/GenBank/DDBJ databases">
        <title>Parallel loss of symbiosis genes in relatives of nitrogen-fixing non-legume Parasponia.</title>
        <authorList>
            <person name="Van Velzen R."/>
            <person name="Holmer R."/>
            <person name="Bu F."/>
            <person name="Rutten L."/>
            <person name="Van Zeijl A."/>
            <person name="Liu W."/>
            <person name="Santuari L."/>
            <person name="Cao Q."/>
            <person name="Sharma T."/>
            <person name="Shen D."/>
            <person name="Roswanjaya Y."/>
            <person name="Wardhani T."/>
            <person name="Kalhor M.S."/>
            <person name="Jansen J."/>
            <person name="Van den Hoogen J."/>
            <person name="Gungor B."/>
            <person name="Hartog M."/>
            <person name="Hontelez J."/>
            <person name="Verver J."/>
            <person name="Yang W.-C."/>
            <person name="Schijlen E."/>
            <person name="Repin R."/>
            <person name="Schilthuizen M."/>
            <person name="Schranz E."/>
            <person name="Heidstra R."/>
            <person name="Miyata K."/>
            <person name="Fedorova E."/>
            <person name="Kohlen W."/>
            <person name="Bisseling T."/>
            <person name="Smit S."/>
            <person name="Geurts R."/>
        </authorList>
    </citation>
    <scope>NUCLEOTIDE SEQUENCE [LARGE SCALE GENOMIC DNA]</scope>
    <source>
        <strain evidence="2">cv. RG33-2</strain>
    </source>
</reference>
<dbReference type="InParanoid" id="A0A2P5AQK7"/>
<comment type="caution">
    <text evidence="1">The sequence shown here is derived from an EMBL/GenBank/DDBJ whole genome shotgun (WGS) entry which is preliminary data.</text>
</comment>
<protein>
    <submittedName>
        <fullName evidence="1">Uncharacterized protein</fullName>
    </submittedName>
</protein>
<proteinExistence type="predicted"/>
<evidence type="ECO:0000313" key="1">
    <source>
        <dbReference type="EMBL" id="PON38838.1"/>
    </source>
</evidence>
<name>A0A2P5AQK7_TREOI</name>
<dbReference type="AlphaFoldDB" id="A0A2P5AQK7"/>
<dbReference type="EMBL" id="JXTC01000740">
    <property type="protein sequence ID" value="PON38838.1"/>
    <property type="molecule type" value="Genomic_DNA"/>
</dbReference>
<sequence>IFLRLPRLTCVLHVPNSGHPHAALSNPAARSISHFFEGMGKVWILRPHSNTRSSKLKASLFSHRGSTDTEGATLMNVDPADHRSYLRCCKDYQRGLSKCLPVPMDLISSDSDGEFAYTSMSDHPSSDNPSILIPPISDHKEIVFNNFPDWEDDRVFSDQPEAPISENTPYEPITLDEPVLTLPILESNSPVHVGKPHKEAL</sequence>